<reference evidence="2" key="1">
    <citation type="journal article" date="2014" name="Front. Microbiol.">
        <title>High frequency of phylogenetically diverse reductive dehalogenase-homologous genes in deep subseafloor sedimentary metagenomes.</title>
        <authorList>
            <person name="Kawai M."/>
            <person name="Futagami T."/>
            <person name="Toyoda A."/>
            <person name="Takaki Y."/>
            <person name="Nishi S."/>
            <person name="Hori S."/>
            <person name="Arai W."/>
            <person name="Tsubouchi T."/>
            <person name="Morono Y."/>
            <person name="Uchiyama I."/>
            <person name="Ito T."/>
            <person name="Fujiyama A."/>
            <person name="Inagaki F."/>
            <person name="Takami H."/>
        </authorList>
    </citation>
    <scope>NUCLEOTIDE SEQUENCE</scope>
    <source>
        <strain evidence="2">Expedition CK06-06</strain>
    </source>
</reference>
<protein>
    <submittedName>
        <fullName evidence="2">Uncharacterized protein</fullName>
    </submittedName>
</protein>
<name>X1R7L5_9ZZZZ</name>
<feature type="transmembrane region" description="Helical" evidence="1">
    <location>
        <begin position="20"/>
        <end position="40"/>
    </location>
</feature>
<keyword evidence="1" id="KW-0472">Membrane</keyword>
<keyword evidence="1" id="KW-0812">Transmembrane</keyword>
<feature type="non-terminal residue" evidence="2">
    <location>
        <position position="75"/>
    </location>
</feature>
<comment type="caution">
    <text evidence="2">The sequence shown here is derived from an EMBL/GenBank/DDBJ whole genome shotgun (WGS) entry which is preliminary data.</text>
</comment>
<accession>X1R7L5</accession>
<evidence type="ECO:0000313" key="2">
    <source>
        <dbReference type="EMBL" id="GAI62991.1"/>
    </source>
</evidence>
<dbReference type="AlphaFoldDB" id="X1R7L5"/>
<feature type="non-terminal residue" evidence="2">
    <location>
        <position position="1"/>
    </location>
</feature>
<dbReference type="EMBL" id="BARV01044754">
    <property type="protein sequence ID" value="GAI62991.1"/>
    <property type="molecule type" value="Genomic_DNA"/>
</dbReference>
<keyword evidence="1" id="KW-1133">Transmembrane helix</keyword>
<evidence type="ECO:0000256" key="1">
    <source>
        <dbReference type="SAM" id="Phobius"/>
    </source>
</evidence>
<sequence>GTLVKNKQGVCLQMASEINVRSIIGVLVVLIVGLSVLPIISCDVPTNPLPAHPEKMPLLWWNGERKARQKRKTVS</sequence>
<proteinExistence type="predicted"/>
<gene>
    <name evidence="2" type="ORF">S06H3_66020</name>
</gene>
<organism evidence="2">
    <name type="scientific">marine sediment metagenome</name>
    <dbReference type="NCBI Taxonomy" id="412755"/>
    <lineage>
        <taxon>unclassified sequences</taxon>
        <taxon>metagenomes</taxon>
        <taxon>ecological metagenomes</taxon>
    </lineage>
</organism>